<dbReference type="RefSeq" id="XP_047773963.1">
    <property type="nucleotide sequence ID" value="XM_047921853.1"/>
</dbReference>
<dbReference type="Proteomes" id="UP000814176">
    <property type="component" value="Unassembled WGS sequence"/>
</dbReference>
<organism evidence="2 3">
    <name type="scientific">Rhodofomes roseus</name>
    <dbReference type="NCBI Taxonomy" id="34475"/>
    <lineage>
        <taxon>Eukaryota</taxon>
        <taxon>Fungi</taxon>
        <taxon>Dikarya</taxon>
        <taxon>Basidiomycota</taxon>
        <taxon>Agaricomycotina</taxon>
        <taxon>Agaricomycetes</taxon>
        <taxon>Polyporales</taxon>
        <taxon>Rhodofomes</taxon>
    </lineage>
</organism>
<evidence type="ECO:0000256" key="1">
    <source>
        <dbReference type="SAM" id="MobiDB-lite"/>
    </source>
</evidence>
<reference evidence="2 3" key="1">
    <citation type="journal article" date="2021" name="Environ. Microbiol.">
        <title>Gene family expansions and transcriptome signatures uncover fungal adaptations to wood decay.</title>
        <authorList>
            <person name="Hage H."/>
            <person name="Miyauchi S."/>
            <person name="Viragh M."/>
            <person name="Drula E."/>
            <person name="Min B."/>
            <person name="Chaduli D."/>
            <person name="Navarro D."/>
            <person name="Favel A."/>
            <person name="Norest M."/>
            <person name="Lesage-Meessen L."/>
            <person name="Balint B."/>
            <person name="Merenyi Z."/>
            <person name="de Eugenio L."/>
            <person name="Morin E."/>
            <person name="Martinez A.T."/>
            <person name="Baldrian P."/>
            <person name="Stursova M."/>
            <person name="Martinez M.J."/>
            <person name="Novotny C."/>
            <person name="Magnuson J.K."/>
            <person name="Spatafora J.W."/>
            <person name="Maurice S."/>
            <person name="Pangilinan J."/>
            <person name="Andreopoulos W."/>
            <person name="LaButti K."/>
            <person name="Hundley H."/>
            <person name="Na H."/>
            <person name="Kuo A."/>
            <person name="Barry K."/>
            <person name="Lipzen A."/>
            <person name="Henrissat B."/>
            <person name="Riley R."/>
            <person name="Ahrendt S."/>
            <person name="Nagy L.G."/>
            <person name="Grigoriev I.V."/>
            <person name="Martin F."/>
            <person name="Rosso M.N."/>
        </authorList>
    </citation>
    <scope>NUCLEOTIDE SEQUENCE [LARGE SCALE GENOMIC DNA]</scope>
    <source>
        <strain evidence="2 3">CIRM-BRFM 1785</strain>
    </source>
</reference>
<feature type="region of interest" description="Disordered" evidence="1">
    <location>
        <begin position="317"/>
        <end position="336"/>
    </location>
</feature>
<dbReference type="EMBL" id="JADCUA010000030">
    <property type="protein sequence ID" value="KAH9830668.1"/>
    <property type="molecule type" value="Genomic_DNA"/>
</dbReference>
<protein>
    <submittedName>
        <fullName evidence="2">Uncharacterized protein</fullName>
    </submittedName>
</protein>
<comment type="caution">
    <text evidence="2">The sequence shown here is derived from an EMBL/GenBank/DDBJ whole genome shotgun (WGS) entry which is preliminary data.</text>
</comment>
<gene>
    <name evidence="2" type="ORF">C8Q71DRAFT_727404</name>
</gene>
<name>A0ABQ8K1X5_9APHY</name>
<feature type="region of interest" description="Disordered" evidence="1">
    <location>
        <begin position="421"/>
        <end position="457"/>
    </location>
</feature>
<sequence>MALLREPHITRLSHRERDALLDTRRIDPSGKSRARGMAEARNAVLVIHCSARRAIVREDERKMTRAARDGRVRRRVAQAFNVVVPLSAASVGTYKYRPSGTYDATHTFDEYHTELFIDFLEWTHRRVHLFRPILGSYAPHRLVLPARLIQTTLVHRTETDILGLPNGGTIGSPSLSLARIVNRAVDIQKPTQLRRTSVKLYLKLFMLSRVAAKYVRSGDEPPVSENEILPRRRMGLQAMCGRRVIQYPKDLAPPDIRDIPVNPPTPHNFTHSRTPTTITYRHRAEEFRSFQIVSTIMNTCVSRHAEADPELLRKHSETAQRKVRGPSRGAGGGCRDTPYLRTNTVLRFTLGGASLNRQVPVSRRSPRPVTPLALTGELPFAFSPPEFDDGSVEKCLDKIVDTGAPLLVQSSATPAVLLAQRKSARTHPFHQDMQRRERHGRRRTSSPPRSSDMSSTGTCKWPVWRKEIDHVGFDRGYHYGILLVQRKPIEYLAQENGVKGRDGLGRIWCHGRPSMIPWKHLRLEIHADDV</sequence>
<evidence type="ECO:0000313" key="3">
    <source>
        <dbReference type="Proteomes" id="UP000814176"/>
    </source>
</evidence>
<proteinExistence type="predicted"/>
<evidence type="ECO:0000313" key="2">
    <source>
        <dbReference type="EMBL" id="KAH9830668.1"/>
    </source>
</evidence>
<accession>A0ABQ8K1X5</accession>
<dbReference type="GeneID" id="72002585"/>
<feature type="compositionally biased region" description="Low complexity" evidence="1">
    <location>
        <begin position="445"/>
        <end position="456"/>
    </location>
</feature>
<keyword evidence="3" id="KW-1185">Reference proteome</keyword>